<keyword evidence="6 11" id="KW-0378">Hydrolase</keyword>
<keyword evidence="4 11" id="KW-0812">Transmembrane</keyword>
<keyword evidence="2 11" id="KW-1003">Cell membrane</keyword>
<feature type="domain" description="Peptidase M48" evidence="12">
    <location>
        <begin position="73"/>
        <end position="287"/>
    </location>
</feature>
<dbReference type="NCBIfam" id="NF002669">
    <property type="entry name" value="PRK02391.1"/>
    <property type="match status" value="1"/>
</dbReference>
<dbReference type="EC" id="3.4.24.-" evidence="11"/>
<keyword evidence="8 11" id="KW-1133">Transmembrane helix</keyword>
<dbReference type="InterPro" id="IPR050083">
    <property type="entry name" value="HtpX_protease"/>
</dbReference>
<organism evidence="13 14">
    <name type="scientific">Candidatus Argoarchaeum ethanivorans</name>
    <dbReference type="NCBI Taxonomy" id="2608793"/>
    <lineage>
        <taxon>Archaea</taxon>
        <taxon>Methanobacteriati</taxon>
        <taxon>Methanobacteriota</taxon>
        <taxon>Stenosarchaea group</taxon>
        <taxon>Methanomicrobia</taxon>
        <taxon>Methanosarcinales</taxon>
        <taxon>Methanosarcinales incertae sedis</taxon>
        <taxon>GOM Arc I cluster</taxon>
        <taxon>Candidatus Argoarchaeum</taxon>
    </lineage>
</organism>
<proteinExistence type="inferred from homology"/>
<dbReference type="Gene3D" id="3.30.2010.10">
    <property type="entry name" value="Metalloproteases ('zincins'), catalytic domain"/>
    <property type="match status" value="1"/>
</dbReference>
<comment type="similarity">
    <text evidence="1 11">Belongs to the peptidase M48B family.</text>
</comment>
<evidence type="ECO:0000313" key="13">
    <source>
        <dbReference type="EMBL" id="CAD6494817.1"/>
    </source>
</evidence>
<dbReference type="CDD" id="cd07327">
    <property type="entry name" value="M48B_HtpX_like"/>
    <property type="match status" value="1"/>
</dbReference>
<feature type="active site" evidence="11">
    <location>
        <position position="140"/>
    </location>
</feature>
<dbReference type="GO" id="GO:0004222">
    <property type="term" value="F:metalloendopeptidase activity"/>
    <property type="evidence" value="ECO:0007669"/>
    <property type="project" value="UniProtKB-UniRule"/>
</dbReference>
<comment type="subcellular location">
    <subcellularLocation>
        <location evidence="11">Cell membrane</location>
        <topology evidence="11">Multi-pass membrane protein</topology>
    </subcellularLocation>
</comment>
<keyword evidence="3 11" id="KW-0645">Protease</keyword>
<evidence type="ECO:0000256" key="5">
    <source>
        <dbReference type="ARBA" id="ARBA00022723"/>
    </source>
</evidence>
<feature type="binding site" evidence="11">
    <location>
        <position position="139"/>
    </location>
    <ligand>
        <name>Zn(2+)</name>
        <dbReference type="ChEBI" id="CHEBI:29105"/>
        <note>catalytic</note>
    </ligand>
</feature>
<dbReference type="AlphaFoldDB" id="A0A811TBE3"/>
<feature type="transmembrane region" description="Helical" evidence="11">
    <location>
        <begin position="37"/>
        <end position="56"/>
    </location>
</feature>
<keyword evidence="9 11" id="KW-0482">Metalloprotease</keyword>
<reference evidence="13" key="1">
    <citation type="submission" date="2020-10" db="EMBL/GenBank/DDBJ databases">
        <authorList>
            <person name="Hahn C.J."/>
            <person name="Laso-Perez R."/>
            <person name="Vulcano F."/>
            <person name="Vaziourakis K.-M."/>
            <person name="Stokke R."/>
            <person name="Steen I.H."/>
            <person name="Teske A."/>
            <person name="Boetius A."/>
            <person name="Liebeke M."/>
            <person name="Amann R."/>
            <person name="Knittel K."/>
        </authorList>
    </citation>
    <scope>NUCLEOTIDE SEQUENCE</scope>
    <source>
        <strain evidence="13">Gfbio:e3339647-f889-4370-9287-4fb5cb688e4c:AG392D22_GoMArc1</strain>
    </source>
</reference>
<evidence type="ECO:0000259" key="12">
    <source>
        <dbReference type="Pfam" id="PF01435"/>
    </source>
</evidence>
<evidence type="ECO:0000256" key="9">
    <source>
        <dbReference type="ARBA" id="ARBA00023049"/>
    </source>
</evidence>
<dbReference type="PANTHER" id="PTHR43221:SF2">
    <property type="entry name" value="PROTEASE HTPX HOMOLOG"/>
    <property type="match status" value="1"/>
</dbReference>
<feature type="transmembrane region" description="Helical" evidence="11">
    <location>
        <begin position="149"/>
        <end position="166"/>
    </location>
</feature>
<keyword evidence="5 11" id="KW-0479">Metal-binding</keyword>
<evidence type="ECO:0000256" key="1">
    <source>
        <dbReference type="ARBA" id="ARBA00009779"/>
    </source>
</evidence>
<dbReference type="GO" id="GO:0006508">
    <property type="term" value="P:proteolysis"/>
    <property type="evidence" value="ECO:0007669"/>
    <property type="project" value="UniProtKB-KW"/>
</dbReference>
<sequence length="293" mass="32657">MKQWYRDTGLQARMFLTMFLLAAVYLAFIIFLATMGIGTMGIVVVAGLFIFIQYFYSDKLVLWSMGGKIVSESEEPELHTIVSRLCQIADLPKPRIAVVENNVPNAFATGRSKKNAVVAVTTGLMHQLNRGELEAVIAHELSHVKNRDVLVITIASFISTIAFFLARNLMFFGMMGRGRRDSGGIMAVWIVSILVWLVSFLLIRALSRYREFSADRGSAAITGQPAHLASALMKISGAMKRVPTDDLRKVEGMNAFFIIPAVSGSSLMKLFSTHPQIEQRIAKLEEMQQKMEF</sequence>
<evidence type="ECO:0000256" key="10">
    <source>
        <dbReference type="ARBA" id="ARBA00023136"/>
    </source>
</evidence>
<dbReference type="Proteomes" id="UP000634805">
    <property type="component" value="Unassembled WGS sequence"/>
</dbReference>
<evidence type="ECO:0000313" key="14">
    <source>
        <dbReference type="Proteomes" id="UP000634805"/>
    </source>
</evidence>
<dbReference type="Pfam" id="PF01435">
    <property type="entry name" value="Peptidase_M48"/>
    <property type="match status" value="1"/>
</dbReference>
<dbReference type="InterPro" id="IPR001915">
    <property type="entry name" value="Peptidase_M48"/>
</dbReference>
<evidence type="ECO:0000256" key="11">
    <source>
        <dbReference type="HAMAP-Rule" id="MF_00188"/>
    </source>
</evidence>
<protein>
    <recommendedName>
        <fullName evidence="11">Protease HtpX homolog</fullName>
        <ecNumber evidence="11">3.4.24.-</ecNumber>
    </recommendedName>
</protein>
<accession>A0A811TBE3</accession>
<feature type="transmembrane region" description="Helical" evidence="11">
    <location>
        <begin position="12"/>
        <end position="31"/>
    </location>
</feature>
<keyword evidence="10 11" id="KW-0472">Membrane</keyword>
<feature type="binding site" evidence="11">
    <location>
        <position position="143"/>
    </location>
    <ligand>
        <name>Zn(2+)</name>
        <dbReference type="ChEBI" id="CHEBI:29105"/>
        <note>catalytic</note>
    </ligand>
</feature>
<dbReference type="EMBL" id="CAJHIS010000033">
    <property type="protein sequence ID" value="CAD6494817.1"/>
    <property type="molecule type" value="Genomic_DNA"/>
</dbReference>
<gene>
    <name evidence="13" type="primary">htpX_2</name>
    <name evidence="11" type="synonym">htpX</name>
    <name evidence="13" type="ORF">EMLJLAPB_00968</name>
</gene>
<comment type="caution">
    <text evidence="13">The sequence shown here is derived from an EMBL/GenBank/DDBJ whole genome shotgun (WGS) entry which is preliminary data.</text>
</comment>
<evidence type="ECO:0000256" key="6">
    <source>
        <dbReference type="ARBA" id="ARBA00022801"/>
    </source>
</evidence>
<dbReference type="GO" id="GO:0008270">
    <property type="term" value="F:zinc ion binding"/>
    <property type="evidence" value="ECO:0007669"/>
    <property type="project" value="UniProtKB-UniRule"/>
</dbReference>
<evidence type="ECO:0000256" key="7">
    <source>
        <dbReference type="ARBA" id="ARBA00022833"/>
    </source>
</evidence>
<feature type="transmembrane region" description="Helical" evidence="11">
    <location>
        <begin position="186"/>
        <end position="206"/>
    </location>
</feature>
<evidence type="ECO:0000256" key="3">
    <source>
        <dbReference type="ARBA" id="ARBA00022670"/>
    </source>
</evidence>
<feature type="binding site" evidence="11">
    <location>
        <position position="211"/>
    </location>
    <ligand>
        <name>Zn(2+)</name>
        <dbReference type="ChEBI" id="CHEBI:29105"/>
        <note>catalytic</note>
    </ligand>
</feature>
<dbReference type="InterPro" id="IPR022919">
    <property type="entry name" value="Pept_M48_protease_HtpX"/>
</dbReference>
<evidence type="ECO:0000256" key="4">
    <source>
        <dbReference type="ARBA" id="ARBA00022692"/>
    </source>
</evidence>
<comment type="cofactor">
    <cofactor evidence="11">
        <name>Zn(2+)</name>
        <dbReference type="ChEBI" id="CHEBI:29105"/>
    </cofactor>
    <text evidence="11">Binds 1 zinc ion per subunit.</text>
</comment>
<evidence type="ECO:0000256" key="2">
    <source>
        <dbReference type="ARBA" id="ARBA00022475"/>
    </source>
</evidence>
<dbReference type="HAMAP" id="MF_00188">
    <property type="entry name" value="Pept_M48_protease_HtpX"/>
    <property type="match status" value="1"/>
</dbReference>
<dbReference type="PANTHER" id="PTHR43221">
    <property type="entry name" value="PROTEASE HTPX"/>
    <property type="match status" value="1"/>
</dbReference>
<keyword evidence="7 11" id="KW-0862">Zinc</keyword>
<evidence type="ECO:0000256" key="8">
    <source>
        <dbReference type="ARBA" id="ARBA00022989"/>
    </source>
</evidence>
<dbReference type="GO" id="GO:0005886">
    <property type="term" value="C:plasma membrane"/>
    <property type="evidence" value="ECO:0007669"/>
    <property type="project" value="UniProtKB-SubCell"/>
</dbReference>
<name>A0A811TBE3_9EURY</name>